<feature type="chain" id="PRO_5010196868" evidence="1">
    <location>
        <begin position="25"/>
        <end position="133"/>
    </location>
</feature>
<sequence>MKRITQISALLLAAWMALPVAAQAAEPAQLPVVVGFLSKVEVAPSREDDIAKGWGKATDAEELGGLRGGADIVTTEATLGGTVGNNTATNVTTGFNVIDNGSFANSSGLPVVIQNSGANVLIQNATVINLQLQ</sequence>
<name>A0A1S2N555_9BURK</name>
<proteinExistence type="predicted"/>
<feature type="signal peptide" evidence="1">
    <location>
        <begin position="1"/>
        <end position="24"/>
    </location>
</feature>
<keyword evidence="1" id="KW-0732">Signal</keyword>
<evidence type="ECO:0000256" key="1">
    <source>
        <dbReference type="SAM" id="SignalP"/>
    </source>
</evidence>
<organism evidence="2 3">
    <name type="scientific">Massilia timonae</name>
    <dbReference type="NCBI Taxonomy" id="47229"/>
    <lineage>
        <taxon>Bacteria</taxon>
        <taxon>Pseudomonadati</taxon>
        <taxon>Pseudomonadota</taxon>
        <taxon>Betaproteobacteria</taxon>
        <taxon>Burkholderiales</taxon>
        <taxon>Oxalobacteraceae</taxon>
        <taxon>Telluria group</taxon>
        <taxon>Massilia</taxon>
    </lineage>
</organism>
<protein>
    <submittedName>
        <fullName evidence="2">Uncharacterized protein</fullName>
    </submittedName>
</protein>
<accession>A0A1S2N555</accession>
<dbReference type="RefSeq" id="WP_005663278.1">
    <property type="nucleotide sequence ID" value="NZ_JRYB01000001.1"/>
</dbReference>
<gene>
    <name evidence="2" type="ORF">LO55_994</name>
</gene>
<dbReference type="EMBL" id="JRYB01000001">
    <property type="protein sequence ID" value="OIJ40199.1"/>
    <property type="molecule type" value="Genomic_DNA"/>
</dbReference>
<evidence type="ECO:0000313" key="2">
    <source>
        <dbReference type="EMBL" id="OIJ40199.1"/>
    </source>
</evidence>
<dbReference type="Proteomes" id="UP000180246">
    <property type="component" value="Unassembled WGS sequence"/>
</dbReference>
<evidence type="ECO:0000313" key="3">
    <source>
        <dbReference type="Proteomes" id="UP000180246"/>
    </source>
</evidence>
<dbReference type="AlphaFoldDB" id="A0A1S2N555"/>
<reference evidence="2 3" key="1">
    <citation type="submission" date="2014-10" db="EMBL/GenBank/DDBJ databases">
        <authorList>
            <person name="Seo M.-J."/>
            <person name="Seok Y.J."/>
            <person name="Cha I.-T."/>
        </authorList>
    </citation>
    <scope>NUCLEOTIDE SEQUENCE [LARGE SCALE GENOMIC DNA]</scope>
    <source>
        <strain evidence="2 3">NEU</strain>
    </source>
</reference>
<comment type="caution">
    <text evidence="2">The sequence shown here is derived from an EMBL/GenBank/DDBJ whole genome shotgun (WGS) entry which is preliminary data.</text>
</comment>